<proteinExistence type="predicted"/>
<feature type="domain" description="CCHC-type" evidence="2">
    <location>
        <begin position="104"/>
        <end position="119"/>
    </location>
</feature>
<name>A0A0E0CCJ9_9ORYZ</name>
<evidence type="ECO:0000259" key="2">
    <source>
        <dbReference type="PROSITE" id="PS50158"/>
    </source>
</evidence>
<accession>A0A0E0CCJ9</accession>
<keyword evidence="1" id="KW-0862">Zinc</keyword>
<dbReference type="SMART" id="SM00343">
    <property type="entry name" value="ZnF_C2HC"/>
    <property type="match status" value="1"/>
</dbReference>
<reference evidence="3" key="2">
    <citation type="submission" date="2018-05" db="EMBL/GenBank/DDBJ databases">
        <title>OmerRS3 (Oryza meridionalis Reference Sequence Version 3).</title>
        <authorList>
            <person name="Zhang J."/>
            <person name="Kudrna D."/>
            <person name="Lee S."/>
            <person name="Talag J."/>
            <person name="Welchert J."/>
            <person name="Wing R.A."/>
        </authorList>
    </citation>
    <scope>NUCLEOTIDE SEQUENCE [LARGE SCALE GENOMIC DNA]</scope>
    <source>
        <strain evidence="3">cv. OR44</strain>
    </source>
</reference>
<dbReference type="Pfam" id="PF14223">
    <property type="entry name" value="Retrotran_gag_2"/>
    <property type="match status" value="1"/>
</dbReference>
<keyword evidence="1" id="KW-0479">Metal-binding</keyword>
<organism evidence="3">
    <name type="scientific">Oryza meridionalis</name>
    <dbReference type="NCBI Taxonomy" id="40149"/>
    <lineage>
        <taxon>Eukaryota</taxon>
        <taxon>Viridiplantae</taxon>
        <taxon>Streptophyta</taxon>
        <taxon>Embryophyta</taxon>
        <taxon>Tracheophyta</taxon>
        <taxon>Spermatophyta</taxon>
        <taxon>Magnoliopsida</taxon>
        <taxon>Liliopsida</taxon>
        <taxon>Poales</taxon>
        <taxon>Poaceae</taxon>
        <taxon>BOP clade</taxon>
        <taxon>Oryzoideae</taxon>
        <taxon>Oryzeae</taxon>
        <taxon>Oryzinae</taxon>
        <taxon>Oryza</taxon>
    </lineage>
</organism>
<dbReference type="STRING" id="40149.A0A0E0CCJ9"/>
<dbReference type="GO" id="GO:0003676">
    <property type="term" value="F:nucleic acid binding"/>
    <property type="evidence" value="ECO:0007669"/>
    <property type="project" value="InterPro"/>
</dbReference>
<dbReference type="GO" id="GO:0008270">
    <property type="term" value="F:zinc ion binding"/>
    <property type="evidence" value="ECO:0007669"/>
    <property type="project" value="UniProtKB-KW"/>
</dbReference>
<dbReference type="Gene3D" id="4.10.60.10">
    <property type="entry name" value="Zinc finger, CCHC-type"/>
    <property type="match status" value="1"/>
</dbReference>
<dbReference type="Proteomes" id="UP000008021">
    <property type="component" value="Chromosome 1"/>
</dbReference>
<dbReference type="EnsemblPlants" id="OMERI01G39720.1">
    <property type="protein sequence ID" value="OMERI01G39720.1"/>
    <property type="gene ID" value="OMERI01G39720"/>
</dbReference>
<keyword evidence="4" id="KW-1185">Reference proteome</keyword>
<dbReference type="AlphaFoldDB" id="A0A0E0CCJ9"/>
<dbReference type="SUPFAM" id="SSF57756">
    <property type="entry name" value="Retrovirus zinc finger-like domains"/>
    <property type="match status" value="1"/>
</dbReference>
<dbReference type="Gramene" id="OMERI01G39720.1">
    <property type="protein sequence ID" value="OMERI01G39720.1"/>
    <property type="gene ID" value="OMERI01G39720"/>
</dbReference>
<evidence type="ECO:0000313" key="3">
    <source>
        <dbReference type="EnsemblPlants" id="OMERI01G39720.1"/>
    </source>
</evidence>
<sequence>MASKLKPMDLNISDVFLVHLVMTSLPKNFDNFVVNYKISPEKWNFEELVSNCVQEEERIKRPMVAPLTLLKITRKRATGHPPQKQNSLSICLSNNSSQLRQDQCLHCKKTGHFKKDCPDFLKMIMAKKGIPFDKDYTKKRKIH</sequence>
<evidence type="ECO:0000313" key="4">
    <source>
        <dbReference type="Proteomes" id="UP000008021"/>
    </source>
</evidence>
<dbReference type="HOGENOM" id="CLU_1809268_0_0_1"/>
<protein>
    <recommendedName>
        <fullName evidence="2">CCHC-type domain-containing protein</fullName>
    </recommendedName>
</protein>
<evidence type="ECO:0000256" key="1">
    <source>
        <dbReference type="PROSITE-ProRule" id="PRU00047"/>
    </source>
</evidence>
<keyword evidence="1" id="KW-0863">Zinc-finger</keyword>
<dbReference type="InterPro" id="IPR036875">
    <property type="entry name" value="Znf_CCHC_sf"/>
</dbReference>
<dbReference type="InterPro" id="IPR001878">
    <property type="entry name" value="Znf_CCHC"/>
</dbReference>
<reference evidence="3" key="1">
    <citation type="submission" date="2015-04" db="UniProtKB">
        <authorList>
            <consortium name="EnsemblPlants"/>
        </authorList>
    </citation>
    <scope>IDENTIFICATION</scope>
</reference>
<dbReference type="PROSITE" id="PS50158">
    <property type="entry name" value="ZF_CCHC"/>
    <property type="match status" value="1"/>
</dbReference>